<evidence type="ECO:0000313" key="3">
    <source>
        <dbReference type="Proteomes" id="UP000240883"/>
    </source>
</evidence>
<dbReference type="AlphaFoldDB" id="A0A2T2NLS8"/>
<reference evidence="2 3" key="1">
    <citation type="journal article" date="2018" name="Front. Microbiol.">
        <title>Genome-Wide Analysis of Corynespora cassiicola Leaf Fall Disease Putative Effectors.</title>
        <authorList>
            <person name="Lopez D."/>
            <person name="Ribeiro S."/>
            <person name="Label P."/>
            <person name="Fumanal B."/>
            <person name="Venisse J.S."/>
            <person name="Kohler A."/>
            <person name="de Oliveira R.R."/>
            <person name="Labutti K."/>
            <person name="Lipzen A."/>
            <person name="Lail K."/>
            <person name="Bauer D."/>
            <person name="Ohm R.A."/>
            <person name="Barry K.W."/>
            <person name="Spatafora J."/>
            <person name="Grigoriev I.V."/>
            <person name="Martin F.M."/>
            <person name="Pujade-Renaud V."/>
        </authorList>
    </citation>
    <scope>NUCLEOTIDE SEQUENCE [LARGE SCALE GENOMIC DNA]</scope>
    <source>
        <strain evidence="2 3">Philippines</strain>
    </source>
</reference>
<dbReference type="PANTHER" id="PTHR31360">
    <property type="match status" value="1"/>
</dbReference>
<dbReference type="Proteomes" id="UP000240883">
    <property type="component" value="Unassembled WGS sequence"/>
</dbReference>
<dbReference type="Pfam" id="PF06884">
    <property type="entry name" value="DUF1264"/>
    <property type="match status" value="1"/>
</dbReference>
<dbReference type="InterPro" id="IPR010686">
    <property type="entry name" value="OBAP-like"/>
</dbReference>
<keyword evidence="3" id="KW-1185">Reference proteome</keyword>
<proteinExistence type="inferred from homology"/>
<name>A0A2T2NLS8_CORCC</name>
<organism evidence="2 3">
    <name type="scientific">Corynespora cassiicola Philippines</name>
    <dbReference type="NCBI Taxonomy" id="1448308"/>
    <lineage>
        <taxon>Eukaryota</taxon>
        <taxon>Fungi</taxon>
        <taxon>Dikarya</taxon>
        <taxon>Ascomycota</taxon>
        <taxon>Pezizomycotina</taxon>
        <taxon>Dothideomycetes</taxon>
        <taxon>Pleosporomycetidae</taxon>
        <taxon>Pleosporales</taxon>
        <taxon>Corynesporascaceae</taxon>
        <taxon>Corynespora</taxon>
    </lineage>
</organism>
<dbReference type="PANTHER" id="PTHR31360:SF0">
    <property type="entry name" value="OIL BODY-ASSOCIATED PROTEIN 1B"/>
    <property type="match status" value="1"/>
</dbReference>
<protein>
    <submittedName>
        <fullName evidence="2">DUF1264-domain-containing protein</fullName>
    </submittedName>
</protein>
<dbReference type="EMBL" id="KZ678136">
    <property type="protein sequence ID" value="PSN66387.1"/>
    <property type="molecule type" value="Genomic_DNA"/>
</dbReference>
<comment type="similarity">
    <text evidence="1">Belongs to the OBAP family.</text>
</comment>
<evidence type="ECO:0000313" key="2">
    <source>
        <dbReference type="EMBL" id="PSN66387.1"/>
    </source>
</evidence>
<dbReference type="STRING" id="1448308.A0A2T2NLS8"/>
<gene>
    <name evidence="2" type="ORF">BS50DRAFT_669237</name>
</gene>
<evidence type="ECO:0000256" key="1">
    <source>
        <dbReference type="ARBA" id="ARBA00009740"/>
    </source>
</evidence>
<sequence length="230" mass="26007">MSSDNLPSTNGAAGEPESLTNKTLETGAGAVQNFAPVQRICAHLNAFHCYADDTTRRVEANHYCSHLNDEVRQCVLYDSATLPSRIIGIEYMITPRLYATLPPSEQKLWHTHVFEVKSGMLIMPKPASVPEAVWEAAENKEMEQVVHLYGKVYHLWQTDRGDALPLGEPKLMTSFTDQSQMPDFEETVGERDKRFGSDWRRKKEVREYIGEPETFGEADATWRKGDKGSE</sequence>
<dbReference type="OrthoDB" id="1901244at2759"/>
<accession>A0A2T2NLS8</accession>